<organism evidence="1 2">
    <name type="scientific">Hyalomma asiaticum</name>
    <name type="common">Tick</name>
    <dbReference type="NCBI Taxonomy" id="266040"/>
    <lineage>
        <taxon>Eukaryota</taxon>
        <taxon>Metazoa</taxon>
        <taxon>Ecdysozoa</taxon>
        <taxon>Arthropoda</taxon>
        <taxon>Chelicerata</taxon>
        <taxon>Arachnida</taxon>
        <taxon>Acari</taxon>
        <taxon>Parasitiformes</taxon>
        <taxon>Ixodida</taxon>
        <taxon>Ixodoidea</taxon>
        <taxon>Ixodidae</taxon>
        <taxon>Hyalomminae</taxon>
        <taxon>Hyalomma</taxon>
    </lineage>
</organism>
<gene>
    <name evidence="1" type="ORF">HPB50_010444</name>
</gene>
<name>A0ACB7T4A6_HYAAI</name>
<comment type="caution">
    <text evidence="1">The sequence shown here is derived from an EMBL/GenBank/DDBJ whole genome shotgun (WGS) entry which is preliminary data.</text>
</comment>
<dbReference type="Proteomes" id="UP000821845">
    <property type="component" value="Chromosome 11"/>
</dbReference>
<evidence type="ECO:0000313" key="2">
    <source>
        <dbReference type="Proteomes" id="UP000821845"/>
    </source>
</evidence>
<accession>A0ACB7T4A6</accession>
<sequence length="1168" mass="124594">MAGRLSAQGLKTNGDSTRSGVSVARPGMAAAADSASSDDSMDFKWSDPEMRRVAAVRFRLGDRASSYQISFHVKGRTAQEISALLATTRYREVESQFKRDRAAAGAGDHAGAFFGTPAPRSRRQRVLSPPGCTTAAQPLSLVRELLHSASSSPHGVAESVAVPGHQVSLADTTFSPSSGTGLPPAGLPGVPPGGVSLEVRNVESAQDVPQISCASAAGQGWTPVATPARRHSSPPAGEDVLVSRWRNLRSPAPTAPEPPTGFRGGGVHVARGLLSSPSAQGLKTNGDSTRSGVSVARPGMAAAADSASSDDSMDFKWSDPEMRRVAAVRFRLGDRASSYQISFHVKGRTAQEISALLATTRYREVESQFKRDRAAAGAGDHAGAFFGTPAPRSRRQRVLSPPGCTTAAQPLSLVRELLDSASSSPHGVAESVAVPGHQVSLADTTFSPSSGTGLPPAGLPGVPPGGVSLEVRNVESAQDVPQISCASAAGQGWTPVATPARRHSSPPAGEDVLVSRWRNPRSPAPTAPEPPTGFRGGGVHVARGLLSSPSGASHSCVLGHLSPPLVPAPLHPLSAGGGVLRDAASSMGSPSPAGAVLVDSRLSDFPSAPSPMVARVPDGGGGSNGNGCFLQDLGAGRFRSSAVPAPSAYDPWTEAQIRILAQAEAPLPPGERMVNAALAAVYPTRSYDAIKSLRRQPRYREVLAVESARLGSAGPATTEEQGRVMGPGSAISSSDDGDESEGETISALAYADDLILIASTYEELTRNLEVAERHFQKIGLALNSKKTQYFGWRYEAHRLKWFDYDIPPLRLGGTVIHPKSRNEPIRYLGLDLFSVRQEVKRLLHLPASFPDFIVHAPHRAGGLGVSELSRVSAEVQVKCFARLQRLGSPIVDAVLGAALDGFRRKLEEKMGIASGIVEAPFLNAALRDSRQVYLEDAKRKYTNKSLFAFESDPIGNRWLWPDARYMADGDRIKALRLRSNLFPTRTLSNRHSKDDSARLCRRCHQAPETTFHILQTCEAVHEPRCSWHNFISKAIANKLQSRHKDAVISTDRLLVAADGTRLRPDIVVDLKDRTFILDVAVAWDARTDTLEAMCTHKIEKYLPLVPILEKRRPFRPVTVLGLAFGARGLICPSTKRAAKEIGLREGELAWLAARTLVGSLICLNRFSK</sequence>
<dbReference type="EMBL" id="CM023491">
    <property type="protein sequence ID" value="KAH6940938.1"/>
    <property type="molecule type" value="Genomic_DNA"/>
</dbReference>
<keyword evidence="2" id="KW-1185">Reference proteome</keyword>
<protein>
    <submittedName>
        <fullName evidence="1">Uncharacterized protein</fullName>
    </submittedName>
</protein>
<evidence type="ECO:0000313" key="1">
    <source>
        <dbReference type="EMBL" id="KAH6940938.1"/>
    </source>
</evidence>
<reference evidence="1" key="1">
    <citation type="submission" date="2020-05" db="EMBL/GenBank/DDBJ databases">
        <title>Large-scale comparative analyses of tick genomes elucidate their genetic diversity and vector capacities.</title>
        <authorList>
            <person name="Jia N."/>
            <person name="Wang J."/>
            <person name="Shi W."/>
            <person name="Du L."/>
            <person name="Sun Y."/>
            <person name="Zhan W."/>
            <person name="Jiang J."/>
            <person name="Wang Q."/>
            <person name="Zhang B."/>
            <person name="Ji P."/>
            <person name="Sakyi L.B."/>
            <person name="Cui X."/>
            <person name="Yuan T."/>
            <person name="Jiang B."/>
            <person name="Yang W."/>
            <person name="Lam T.T.-Y."/>
            <person name="Chang Q."/>
            <person name="Ding S."/>
            <person name="Wang X."/>
            <person name="Zhu J."/>
            <person name="Ruan X."/>
            <person name="Zhao L."/>
            <person name="Wei J."/>
            <person name="Que T."/>
            <person name="Du C."/>
            <person name="Cheng J."/>
            <person name="Dai P."/>
            <person name="Han X."/>
            <person name="Huang E."/>
            <person name="Gao Y."/>
            <person name="Liu J."/>
            <person name="Shao H."/>
            <person name="Ye R."/>
            <person name="Li L."/>
            <person name="Wei W."/>
            <person name="Wang X."/>
            <person name="Wang C."/>
            <person name="Yang T."/>
            <person name="Huo Q."/>
            <person name="Li W."/>
            <person name="Guo W."/>
            <person name="Chen H."/>
            <person name="Zhou L."/>
            <person name="Ni X."/>
            <person name="Tian J."/>
            <person name="Zhou Y."/>
            <person name="Sheng Y."/>
            <person name="Liu T."/>
            <person name="Pan Y."/>
            <person name="Xia L."/>
            <person name="Li J."/>
            <person name="Zhao F."/>
            <person name="Cao W."/>
        </authorList>
    </citation>
    <scope>NUCLEOTIDE SEQUENCE</scope>
    <source>
        <strain evidence="1">Hyas-2018</strain>
    </source>
</reference>
<proteinExistence type="predicted"/>